<name>A0ABT4CKN2_9CLOT</name>
<comment type="caution">
    <text evidence="1">The sequence shown here is derived from an EMBL/GenBank/DDBJ whole genome shotgun (WGS) entry which is preliminary data.</text>
</comment>
<evidence type="ECO:0008006" key="3">
    <source>
        <dbReference type="Google" id="ProtNLM"/>
    </source>
</evidence>
<evidence type="ECO:0000313" key="2">
    <source>
        <dbReference type="Proteomes" id="UP001079657"/>
    </source>
</evidence>
<organism evidence="1 2">
    <name type="scientific">Clostridium ganghwense</name>
    <dbReference type="NCBI Taxonomy" id="312089"/>
    <lineage>
        <taxon>Bacteria</taxon>
        <taxon>Bacillati</taxon>
        <taxon>Bacillota</taxon>
        <taxon>Clostridia</taxon>
        <taxon>Eubacteriales</taxon>
        <taxon>Clostridiaceae</taxon>
        <taxon>Clostridium</taxon>
    </lineage>
</organism>
<gene>
    <name evidence="1" type="ORF">OXH55_02330</name>
</gene>
<protein>
    <recommendedName>
        <fullName evidence="3">Restriction endonuclease</fullName>
    </recommendedName>
</protein>
<accession>A0ABT4CKN2</accession>
<evidence type="ECO:0000313" key="1">
    <source>
        <dbReference type="EMBL" id="MCY6369483.1"/>
    </source>
</evidence>
<sequence>MSIFTDLDVKRIVKDSFEEAVKIKDYNEKFKNSNTYRSAKFVSALGERLKDFYVKNDLYYHLNVQKVDDESGRKTSGEWLLDVSLTKQKCIEDPAKKQSKAKINTEIIWAVESEYHTGLDKFAEDFGKLMCIKSQNYLYLNGVNQEEKNLQTYILRRLETVSDLLRDREDFYGKNFYYGFWVSPEIKNGKSIWDSKNIKDLIKMTRVFKYVEKDKEENTISSKIDFIEIQ</sequence>
<keyword evidence="2" id="KW-1185">Reference proteome</keyword>
<proteinExistence type="predicted"/>
<dbReference type="Proteomes" id="UP001079657">
    <property type="component" value="Unassembled WGS sequence"/>
</dbReference>
<dbReference type="RefSeq" id="WP_268047861.1">
    <property type="nucleotide sequence ID" value="NZ_JAPQES010000001.1"/>
</dbReference>
<dbReference type="EMBL" id="JAPQES010000001">
    <property type="protein sequence ID" value="MCY6369483.1"/>
    <property type="molecule type" value="Genomic_DNA"/>
</dbReference>
<reference evidence="1" key="1">
    <citation type="submission" date="2022-12" db="EMBL/GenBank/DDBJ databases">
        <authorList>
            <person name="Wang J."/>
        </authorList>
    </citation>
    <scope>NUCLEOTIDE SEQUENCE</scope>
    <source>
        <strain evidence="1">HY-42-06</strain>
    </source>
</reference>